<comment type="cofactor">
    <cofactor evidence="1">
        <name>Mg(2+)</name>
        <dbReference type="ChEBI" id="CHEBI:18420"/>
    </cofactor>
</comment>
<dbReference type="Pfam" id="PF00990">
    <property type="entry name" value="GGDEF"/>
    <property type="match status" value="1"/>
</dbReference>
<dbReference type="InterPro" id="IPR043128">
    <property type="entry name" value="Rev_trsase/Diguanyl_cyclase"/>
</dbReference>
<dbReference type="Gene3D" id="3.30.70.270">
    <property type="match status" value="1"/>
</dbReference>
<reference evidence="5 6" key="1">
    <citation type="journal article" date="2018" name="Nat. Biotechnol.">
        <title>A standardized bacterial taxonomy based on genome phylogeny substantially revises the tree of life.</title>
        <authorList>
            <person name="Parks D.H."/>
            <person name="Chuvochina M."/>
            <person name="Waite D.W."/>
            <person name="Rinke C."/>
            <person name="Skarshewski A."/>
            <person name="Chaumeil P.A."/>
            <person name="Hugenholtz P."/>
        </authorList>
    </citation>
    <scope>NUCLEOTIDE SEQUENCE [LARGE SCALE GENOMIC DNA]</scope>
    <source>
        <strain evidence="5">UBA10045</strain>
    </source>
</reference>
<organism evidence="5 6">
    <name type="scientific">Acinetobacter radioresistens</name>
    <dbReference type="NCBI Taxonomy" id="40216"/>
    <lineage>
        <taxon>Bacteria</taxon>
        <taxon>Pseudomonadati</taxon>
        <taxon>Pseudomonadota</taxon>
        <taxon>Gammaproteobacteria</taxon>
        <taxon>Moraxellales</taxon>
        <taxon>Moraxellaceae</taxon>
        <taxon>Acinetobacter</taxon>
    </lineage>
</organism>
<dbReference type="PROSITE" id="PS50887">
    <property type="entry name" value="GGDEF"/>
    <property type="match status" value="1"/>
</dbReference>
<dbReference type="InterPro" id="IPR000160">
    <property type="entry name" value="GGDEF_dom"/>
</dbReference>
<feature type="domain" description="GGDEF" evidence="4">
    <location>
        <begin position="25"/>
        <end position="146"/>
    </location>
</feature>
<dbReference type="NCBIfam" id="TIGR00254">
    <property type="entry name" value="GGDEF"/>
    <property type="match status" value="1"/>
</dbReference>
<feature type="non-terminal residue" evidence="5">
    <location>
        <position position="1"/>
    </location>
</feature>
<sequence length="146" mass="16654">SDPLTGLFNRRGLEIFIEEMTRTQTHFAVLLIDIDYFKKINDSYGHAQGDRILKQVAQHILNNFRKNDLCCRYGGEEFVVLMPQADIENAYKSAERLRKKMENTLTDGIGPITISIGIAFWPETSREVARVFEIADAKLYQAKIAG</sequence>
<proteinExistence type="predicted"/>
<dbReference type="AlphaFoldDB" id="A0A3D3FZD0"/>
<evidence type="ECO:0000313" key="5">
    <source>
        <dbReference type="EMBL" id="HCM30794.1"/>
    </source>
</evidence>
<name>A0A3D3FZD0_ACIRA</name>
<evidence type="ECO:0000313" key="6">
    <source>
        <dbReference type="Proteomes" id="UP000262257"/>
    </source>
</evidence>
<dbReference type="InterPro" id="IPR050469">
    <property type="entry name" value="Diguanylate_Cyclase"/>
</dbReference>
<dbReference type="SMART" id="SM00267">
    <property type="entry name" value="GGDEF"/>
    <property type="match status" value="1"/>
</dbReference>
<dbReference type="PANTHER" id="PTHR45138">
    <property type="entry name" value="REGULATORY COMPONENTS OF SENSORY TRANSDUCTION SYSTEM"/>
    <property type="match status" value="1"/>
</dbReference>
<accession>A0A3D3FZD0</accession>
<dbReference type="PANTHER" id="PTHR45138:SF9">
    <property type="entry name" value="DIGUANYLATE CYCLASE DGCM-RELATED"/>
    <property type="match status" value="1"/>
</dbReference>
<evidence type="ECO:0000256" key="2">
    <source>
        <dbReference type="ARBA" id="ARBA00012528"/>
    </source>
</evidence>
<dbReference type="Proteomes" id="UP000262257">
    <property type="component" value="Unassembled WGS sequence"/>
</dbReference>
<dbReference type="SUPFAM" id="SSF55073">
    <property type="entry name" value="Nucleotide cyclase"/>
    <property type="match status" value="1"/>
</dbReference>
<dbReference type="FunFam" id="3.30.70.270:FF:000001">
    <property type="entry name" value="Diguanylate cyclase domain protein"/>
    <property type="match status" value="1"/>
</dbReference>
<protein>
    <recommendedName>
        <fullName evidence="2">diguanylate cyclase</fullName>
        <ecNumber evidence="2">2.7.7.65</ecNumber>
    </recommendedName>
</protein>
<dbReference type="GO" id="GO:0052621">
    <property type="term" value="F:diguanylate cyclase activity"/>
    <property type="evidence" value="ECO:0007669"/>
    <property type="project" value="UniProtKB-EC"/>
</dbReference>
<evidence type="ECO:0000256" key="3">
    <source>
        <dbReference type="ARBA" id="ARBA00034247"/>
    </source>
</evidence>
<comment type="catalytic activity">
    <reaction evidence="3">
        <text>2 GTP = 3',3'-c-di-GMP + 2 diphosphate</text>
        <dbReference type="Rhea" id="RHEA:24898"/>
        <dbReference type="ChEBI" id="CHEBI:33019"/>
        <dbReference type="ChEBI" id="CHEBI:37565"/>
        <dbReference type="ChEBI" id="CHEBI:58805"/>
        <dbReference type="EC" id="2.7.7.65"/>
    </reaction>
</comment>
<feature type="non-terminal residue" evidence="5">
    <location>
        <position position="146"/>
    </location>
</feature>
<evidence type="ECO:0000256" key="1">
    <source>
        <dbReference type="ARBA" id="ARBA00001946"/>
    </source>
</evidence>
<dbReference type="InterPro" id="IPR029787">
    <property type="entry name" value="Nucleotide_cyclase"/>
</dbReference>
<dbReference type="EC" id="2.7.7.65" evidence="2"/>
<comment type="caution">
    <text evidence="5">The sequence shown here is derived from an EMBL/GenBank/DDBJ whole genome shotgun (WGS) entry which is preliminary data.</text>
</comment>
<evidence type="ECO:0000259" key="4">
    <source>
        <dbReference type="PROSITE" id="PS50887"/>
    </source>
</evidence>
<dbReference type="EMBL" id="DPXL01000048">
    <property type="protein sequence ID" value="HCM30794.1"/>
    <property type="molecule type" value="Genomic_DNA"/>
</dbReference>
<dbReference type="CDD" id="cd01949">
    <property type="entry name" value="GGDEF"/>
    <property type="match status" value="1"/>
</dbReference>
<gene>
    <name evidence="5" type="ORF">DIC32_03415</name>
</gene>